<dbReference type="WBParaSite" id="TCNE_0000155301-mRNA-1">
    <property type="protein sequence ID" value="TCNE_0000155301-mRNA-1"/>
    <property type="gene ID" value="TCNE_0000155301"/>
</dbReference>
<dbReference type="Proteomes" id="UP000050794">
    <property type="component" value="Unassembled WGS sequence"/>
</dbReference>
<evidence type="ECO:0000313" key="1">
    <source>
        <dbReference type="EMBL" id="VDM26397.1"/>
    </source>
</evidence>
<dbReference type="AlphaFoldDB" id="A0A183TZ84"/>
<reference evidence="1 2" key="2">
    <citation type="submission" date="2018-11" db="EMBL/GenBank/DDBJ databases">
        <authorList>
            <consortium name="Pathogen Informatics"/>
        </authorList>
    </citation>
    <scope>NUCLEOTIDE SEQUENCE [LARGE SCALE GENOMIC DNA]</scope>
</reference>
<organism evidence="2 3">
    <name type="scientific">Toxocara canis</name>
    <name type="common">Canine roundworm</name>
    <dbReference type="NCBI Taxonomy" id="6265"/>
    <lineage>
        <taxon>Eukaryota</taxon>
        <taxon>Metazoa</taxon>
        <taxon>Ecdysozoa</taxon>
        <taxon>Nematoda</taxon>
        <taxon>Chromadorea</taxon>
        <taxon>Rhabditida</taxon>
        <taxon>Spirurina</taxon>
        <taxon>Ascaridomorpha</taxon>
        <taxon>Ascaridoidea</taxon>
        <taxon>Toxocaridae</taxon>
        <taxon>Toxocara</taxon>
    </lineage>
</organism>
<dbReference type="EMBL" id="UYWY01001214">
    <property type="protein sequence ID" value="VDM26397.1"/>
    <property type="molecule type" value="Genomic_DNA"/>
</dbReference>
<accession>A0A183TZ84</accession>
<evidence type="ECO:0000313" key="2">
    <source>
        <dbReference type="Proteomes" id="UP000050794"/>
    </source>
</evidence>
<name>A0A183TZ84_TOXCA</name>
<reference evidence="3" key="1">
    <citation type="submission" date="2016-06" db="UniProtKB">
        <authorList>
            <consortium name="WormBaseParasite"/>
        </authorList>
    </citation>
    <scope>IDENTIFICATION</scope>
</reference>
<proteinExistence type="predicted"/>
<sequence length="179" mass="19942">MLIVPPEYISQNSLRNPNNYFAANDNDDDAKPSLVADVVKRQASNELSEVFVPSANFERIKQKLEFAKGKKQPLGVQAESVPNIISRSSEGLAQSGALNNENRVAIASQIGDIILPVSRRLYRRQVRSGQGFYAELQKTLDNRRSKMSGQLTLREALSIIQPNLIQGSGLWKRLGWNCC</sequence>
<protein>
    <submittedName>
        <fullName evidence="1 3">Uncharacterized protein</fullName>
    </submittedName>
</protein>
<keyword evidence="2" id="KW-1185">Reference proteome</keyword>
<evidence type="ECO:0000313" key="3">
    <source>
        <dbReference type="WBParaSite" id="TCNE_0000155301-mRNA-1"/>
    </source>
</evidence>
<gene>
    <name evidence="1" type="ORF">TCNE_LOCUS1554</name>
</gene>